<proteinExistence type="predicted"/>
<keyword evidence="2" id="KW-1185">Reference proteome</keyword>
<dbReference type="STRING" id="1173027.Mic7113_6063"/>
<dbReference type="Proteomes" id="UP000010471">
    <property type="component" value="Chromosome"/>
</dbReference>
<dbReference type="EMBL" id="CP003630">
    <property type="protein sequence ID" value="AFZ21662.1"/>
    <property type="molecule type" value="Genomic_DNA"/>
</dbReference>
<protein>
    <submittedName>
        <fullName evidence="1">Uncharacterized protein</fullName>
    </submittedName>
</protein>
<sequence>MQLIHAGRNTEGKLDLFKEIIQMTKVSVKGLGSETVAPENEIGIHLFH</sequence>
<dbReference type="KEGG" id="mic:Mic7113_6063"/>
<evidence type="ECO:0000313" key="2">
    <source>
        <dbReference type="Proteomes" id="UP000010471"/>
    </source>
</evidence>
<evidence type="ECO:0000313" key="1">
    <source>
        <dbReference type="EMBL" id="AFZ21662.1"/>
    </source>
</evidence>
<organism evidence="1 2">
    <name type="scientific">Allocoleopsis franciscana PCC 7113</name>
    <dbReference type="NCBI Taxonomy" id="1173027"/>
    <lineage>
        <taxon>Bacteria</taxon>
        <taxon>Bacillati</taxon>
        <taxon>Cyanobacteriota</taxon>
        <taxon>Cyanophyceae</taxon>
        <taxon>Coleofasciculales</taxon>
        <taxon>Coleofasciculaceae</taxon>
        <taxon>Allocoleopsis</taxon>
        <taxon>Allocoleopsis franciscana</taxon>
    </lineage>
</organism>
<accession>K9WQ47</accession>
<dbReference type="AlphaFoldDB" id="K9WQ47"/>
<reference evidence="1 2" key="1">
    <citation type="submission" date="2012-06" db="EMBL/GenBank/DDBJ databases">
        <title>Finished chromosome of genome of Microcoleus sp. PCC 7113.</title>
        <authorList>
            <consortium name="US DOE Joint Genome Institute"/>
            <person name="Gugger M."/>
            <person name="Coursin T."/>
            <person name="Rippka R."/>
            <person name="Tandeau De Marsac N."/>
            <person name="Huntemann M."/>
            <person name="Wei C.-L."/>
            <person name="Han J."/>
            <person name="Detter J.C."/>
            <person name="Han C."/>
            <person name="Tapia R."/>
            <person name="Chen A."/>
            <person name="Kyrpides N."/>
            <person name="Mavromatis K."/>
            <person name="Markowitz V."/>
            <person name="Szeto E."/>
            <person name="Ivanova N."/>
            <person name="Pagani I."/>
            <person name="Pati A."/>
            <person name="Goodwin L."/>
            <person name="Nordberg H.P."/>
            <person name="Cantor M.N."/>
            <person name="Hua S.X."/>
            <person name="Woyke T."/>
            <person name="Kerfeld C.A."/>
        </authorList>
    </citation>
    <scope>NUCLEOTIDE SEQUENCE [LARGE SCALE GENOMIC DNA]</scope>
    <source>
        <strain evidence="1 2">PCC 7113</strain>
    </source>
</reference>
<gene>
    <name evidence="1" type="ORF">Mic7113_6063</name>
</gene>
<name>K9WQ47_9CYAN</name>
<dbReference type="HOGENOM" id="CLU_3154904_0_0_3"/>